<dbReference type="Gene3D" id="3.30.160.60">
    <property type="entry name" value="Classic Zinc Finger"/>
    <property type="match status" value="1"/>
</dbReference>
<evidence type="ECO:0000256" key="4">
    <source>
        <dbReference type="ARBA" id="ARBA00022833"/>
    </source>
</evidence>
<keyword evidence="8" id="KW-1185">Reference proteome</keyword>
<dbReference type="PROSITE" id="PS00028">
    <property type="entry name" value="ZINC_FINGER_C2H2_1"/>
    <property type="match status" value="1"/>
</dbReference>
<dbReference type="SUPFAM" id="SSF57667">
    <property type="entry name" value="beta-beta-alpha zinc fingers"/>
    <property type="match status" value="1"/>
</dbReference>
<dbReference type="RefSeq" id="XP_014508495.2">
    <property type="nucleotide sequence ID" value="XM_014653009.2"/>
</dbReference>
<evidence type="ECO:0000313" key="8">
    <source>
        <dbReference type="Proteomes" id="UP000087766"/>
    </source>
</evidence>
<keyword evidence="5" id="KW-0539">Nucleus</keyword>
<keyword evidence="3 6" id="KW-0863">Zinc-finger</keyword>
<evidence type="ECO:0000256" key="5">
    <source>
        <dbReference type="ARBA" id="ARBA00023242"/>
    </source>
</evidence>
<evidence type="ECO:0000313" key="9">
    <source>
        <dbReference type="RefSeq" id="XP_014508495.2"/>
    </source>
</evidence>
<dbReference type="PROSITE" id="PS50157">
    <property type="entry name" value="ZINC_FINGER_C2H2_2"/>
    <property type="match status" value="1"/>
</dbReference>
<name>A0A1S3UR52_VIGRR</name>
<gene>
    <name evidence="9" type="primary">LOC106768043</name>
</gene>
<reference evidence="9" key="2">
    <citation type="submission" date="2025-08" db="UniProtKB">
        <authorList>
            <consortium name="RefSeq"/>
        </authorList>
    </citation>
    <scope>IDENTIFICATION</scope>
    <source>
        <tissue evidence="9">Leaf</tissue>
    </source>
</reference>
<dbReference type="STRING" id="3916.A0A1S3UR52"/>
<sequence length="239" mass="27116">MSLYLTQYPHSFTQYTTISVCRNSEPFSLLYYINILSQHPHFAPYILSSLLLSFPHYLLHTHSRNHCNYLLHPLMAMNFHPNTSLHLSQSDDEINHLNLDLLLEPSSSSSSSPSPISPIEPRIFSCNYCQRKFYSSQALGGHQNAHKLERTLAKKSREMSSTMQSYGAPEQRSNFSPSHHLGRALGVNVVDNQGQSYVRLAGRKEYSFGTKEGVASWSRGYASEHVQEDIGQLDLSLRL</sequence>
<dbReference type="GO" id="GO:0009788">
    <property type="term" value="P:negative regulation of abscisic acid-activated signaling pathway"/>
    <property type="evidence" value="ECO:0007669"/>
    <property type="project" value="InterPro"/>
</dbReference>
<dbReference type="GeneID" id="106768043"/>
<dbReference type="Proteomes" id="UP000087766">
    <property type="component" value="Chromosome 7"/>
</dbReference>
<dbReference type="InterPro" id="IPR036236">
    <property type="entry name" value="Znf_C2H2_sf"/>
</dbReference>
<dbReference type="GO" id="GO:0008270">
    <property type="term" value="F:zinc ion binding"/>
    <property type="evidence" value="ECO:0007669"/>
    <property type="project" value="UniProtKB-KW"/>
</dbReference>
<protein>
    <submittedName>
        <fullName evidence="9">Zinc finger protein 3</fullName>
    </submittedName>
</protein>
<comment type="subcellular location">
    <subcellularLocation>
        <location evidence="1">Nucleus</location>
    </subcellularLocation>
</comment>
<evidence type="ECO:0000256" key="2">
    <source>
        <dbReference type="ARBA" id="ARBA00022723"/>
    </source>
</evidence>
<evidence type="ECO:0000259" key="7">
    <source>
        <dbReference type="PROSITE" id="PS50157"/>
    </source>
</evidence>
<dbReference type="PANTHER" id="PTHR47287:SF15">
    <property type="entry name" value="ZINC FINGER PROTEIN 3-LIKE"/>
    <property type="match status" value="1"/>
</dbReference>
<feature type="domain" description="C2H2-type" evidence="7">
    <location>
        <begin position="124"/>
        <end position="151"/>
    </location>
</feature>
<reference evidence="8" key="1">
    <citation type="journal article" date="2014" name="Nat. Commun.">
        <title>Genome sequence of mungbean and insights into evolution within Vigna species.</title>
        <authorList>
            <person name="Kang Y.J."/>
            <person name="Kim S.K."/>
            <person name="Kim M.Y."/>
            <person name="Lestari P."/>
            <person name="Kim K.H."/>
            <person name="Ha B.K."/>
            <person name="Jun T.H."/>
            <person name="Hwang W.J."/>
            <person name="Lee T."/>
            <person name="Lee J."/>
            <person name="Shim S."/>
            <person name="Yoon M.Y."/>
            <person name="Jang Y.E."/>
            <person name="Han K.S."/>
            <person name="Taeprayoon P."/>
            <person name="Yoon N."/>
            <person name="Somta P."/>
            <person name="Tanya P."/>
            <person name="Kim K.S."/>
            <person name="Gwag J.G."/>
            <person name="Moon J.K."/>
            <person name="Lee Y.H."/>
            <person name="Park B.S."/>
            <person name="Bombarely A."/>
            <person name="Doyle J.J."/>
            <person name="Jackson S.A."/>
            <person name="Schafleitner R."/>
            <person name="Srinives P."/>
            <person name="Varshney R.K."/>
            <person name="Lee S.H."/>
        </authorList>
    </citation>
    <scope>NUCLEOTIDE SEQUENCE [LARGE SCALE GENOMIC DNA]</scope>
    <source>
        <strain evidence="8">cv. VC1973A</strain>
    </source>
</reference>
<evidence type="ECO:0000256" key="6">
    <source>
        <dbReference type="PROSITE-ProRule" id="PRU00042"/>
    </source>
</evidence>
<organism evidence="8 9">
    <name type="scientific">Vigna radiata var. radiata</name>
    <name type="common">Mung bean</name>
    <name type="synonym">Phaseolus aureus</name>
    <dbReference type="NCBI Taxonomy" id="3916"/>
    <lineage>
        <taxon>Eukaryota</taxon>
        <taxon>Viridiplantae</taxon>
        <taxon>Streptophyta</taxon>
        <taxon>Embryophyta</taxon>
        <taxon>Tracheophyta</taxon>
        <taxon>Spermatophyta</taxon>
        <taxon>Magnoliopsida</taxon>
        <taxon>eudicotyledons</taxon>
        <taxon>Gunneridae</taxon>
        <taxon>Pentapetalae</taxon>
        <taxon>rosids</taxon>
        <taxon>fabids</taxon>
        <taxon>Fabales</taxon>
        <taxon>Fabaceae</taxon>
        <taxon>Papilionoideae</taxon>
        <taxon>50 kb inversion clade</taxon>
        <taxon>NPAAA clade</taxon>
        <taxon>indigoferoid/millettioid clade</taxon>
        <taxon>Phaseoleae</taxon>
        <taxon>Vigna</taxon>
    </lineage>
</organism>
<dbReference type="AlphaFoldDB" id="A0A1S3UR52"/>
<dbReference type="PANTHER" id="PTHR47287">
    <property type="entry name" value="C2H2 AND C2HC ZINC FINGERS SUPERFAMILY PROTEIN"/>
    <property type="match status" value="1"/>
</dbReference>
<evidence type="ECO:0000256" key="3">
    <source>
        <dbReference type="ARBA" id="ARBA00022771"/>
    </source>
</evidence>
<dbReference type="KEGG" id="vra:106768043"/>
<accession>A0A1S3UR52</accession>
<proteinExistence type="predicted"/>
<keyword evidence="4" id="KW-0862">Zinc</keyword>
<dbReference type="OrthoDB" id="1933825at2759"/>
<dbReference type="InterPro" id="IPR013087">
    <property type="entry name" value="Znf_C2H2_type"/>
</dbReference>
<evidence type="ECO:0000256" key="1">
    <source>
        <dbReference type="ARBA" id="ARBA00004123"/>
    </source>
</evidence>
<keyword evidence="2" id="KW-0479">Metal-binding</keyword>
<dbReference type="FunFam" id="3.30.160.60:FF:001366">
    <property type="entry name" value="Zinc finger protein 2"/>
    <property type="match status" value="1"/>
</dbReference>
<dbReference type="GO" id="GO:0005634">
    <property type="term" value="C:nucleus"/>
    <property type="evidence" value="ECO:0007669"/>
    <property type="project" value="UniProtKB-SubCell"/>
</dbReference>
<dbReference type="InterPro" id="IPR044246">
    <property type="entry name" value="ZFP3-like"/>
</dbReference>